<dbReference type="PANTHER" id="PTHR43479">
    <property type="entry name" value="ACREF/ENVCD OPERON REPRESSOR-RELATED"/>
    <property type="match status" value="1"/>
</dbReference>
<dbReference type="SUPFAM" id="SSF46689">
    <property type="entry name" value="Homeodomain-like"/>
    <property type="match status" value="1"/>
</dbReference>
<reference evidence="4 5" key="1">
    <citation type="submission" date="2024-11" db="EMBL/GenBank/DDBJ databases">
        <authorList>
            <person name="Heng Y.C."/>
            <person name="Lim A.C.H."/>
            <person name="Lee J.K.Y."/>
            <person name="Kittelmann S."/>
        </authorList>
    </citation>
    <scope>NUCLEOTIDE SEQUENCE [LARGE SCALE GENOMIC DNA]</scope>
    <source>
        <strain evidence="4 5">WILCCON 0114</strain>
    </source>
</reference>
<dbReference type="Pfam" id="PF00440">
    <property type="entry name" value="TetR_N"/>
    <property type="match status" value="1"/>
</dbReference>
<evidence type="ECO:0000313" key="5">
    <source>
        <dbReference type="Proteomes" id="UP001623592"/>
    </source>
</evidence>
<feature type="DNA-binding region" description="H-T-H motif" evidence="2">
    <location>
        <begin position="29"/>
        <end position="48"/>
    </location>
</feature>
<dbReference type="RefSeq" id="WP_406787375.1">
    <property type="nucleotide sequence ID" value="NZ_JBJIAA010000007.1"/>
</dbReference>
<organism evidence="4 5">
    <name type="scientific">Clostridium neuense</name>
    <dbReference type="NCBI Taxonomy" id="1728934"/>
    <lineage>
        <taxon>Bacteria</taxon>
        <taxon>Bacillati</taxon>
        <taxon>Bacillota</taxon>
        <taxon>Clostridia</taxon>
        <taxon>Eubacteriales</taxon>
        <taxon>Clostridiaceae</taxon>
        <taxon>Clostridium</taxon>
    </lineage>
</organism>
<feature type="domain" description="HTH tetR-type" evidence="3">
    <location>
        <begin position="6"/>
        <end position="66"/>
    </location>
</feature>
<name>A0ABW8TFF5_9CLOT</name>
<gene>
    <name evidence="4" type="ORF">ACJDT4_09785</name>
</gene>
<evidence type="ECO:0000256" key="1">
    <source>
        <dbReference type="ARBA" id="ARBA00023125"/>
    </source>
</evidence>
<evidence type="ECO:0000259" key="3">
    <source>
        <dbReference type="PROSITE" id="PS50977"/>
    </source>
</evidence>
<evidence type="ECO:0000256" key="2">
    <source>
        <dbReference type="PROSITE-ProRule" id="PRU00335"/>
    </source>
</evidence>
<dbReference type="Gene3D" id="1.10.357.10">
    <property type="entry name" value="Tetracycline Repressor, domain 2"/>
    <property type="match status" value="1"/>
</dbReference>
<protein>
    <submittedName>
        <fullName evidence="4">TetR/AcrR family transcriptional regulator</fullName>
    </submittedName>
</protein>
<sequence length="201" mass="23305">MQYLKDEVREKILSSALIEFKNNGYLDASMRNIASKSGIALGSTYRYFKNKEELFNTLIEPVYNKLLLYVVKIQVQVNNCTNENCPEISKYITEILNNITSFVKESNNELLIIFNKSKGSKFENFKKELISLVNDIFIKYPTAEATDENTKIIVYTVSHDLIEGISFILEQDYDGDKIKILINKLLHFYITDMNRLFSPKV</sequence>
<dbReference type="Proteomes" id="UP001623592">
    <property type="component" value="Unassembled WGS sequence"/>
</dbReference>
<dbReference type="PROSITE" id="PS50977">
    <property type="entry name" value="HTH_TETR_2"/>
    <property type="match status" value="1"/>
</dbReference>
<dbReference type="InterPro" id="IPR050624">
    <property type="entry name" value="HTH-type_Tx_Regulator"/>
</dbReference>
<comment type="caution">
    <text evidence="4">The sequence shown here is derived from an EMBL/GenBank/DDBJ whole genome shotgun (WGS) entry which is preliminary data.</text>
</comment>
<dbReference type="PANTHER" id="PTHR43479:SF11">
    <property type="entry name" value="ACREF_ENVCD OPERON REPRESSOR-RELATED"/>
    <property type="match status" value="1"/>
</dbReference>
<proteinExistence type="predicted"/>
<dbReference type="EMBL" id="JBJIAA010000007">
    <property type="protein sequence ID" value="MFL0250710.1"/>
    <property type="molecule type" value="Genomic_DNA"/>
</dbReference>
<keyword evidence="5" id="KW-1185">Reference proteome</keyword>
<keyword evidence="1 2" id="KW-0238">DNA-binding</keyword>
<accession>A0ABW8TFF5</accession>
<evidence type="ECO:0000313" key="4">
    <source>
        <dbReference type="EMBL" id="MFL0250710.1"/>
    </source>
</evidence>
<dbReference type="InterPro" id="IPR009057">
    <property type="entry name" value="Homeodomain-like_sf"/>
</dbReference>
<dbReference type="PRINTS" id="PR00455">
    <property type="entry name" value="HTHTETR"/>
</dbReference>
<dbReference type="InterPro" id="IPR001647">
    <property type="entry name" value="HTH_TetR"/>
</dbReference>